<dbReference type="Pfam" id="PF03796">
    <property type="entry name" value="DnaB_C"/>
    <property type="match status" value="1"/>
</dbReference>
<protein>
    <recommendedName>
        <fullName evidence="1">SF4 helicase domain-containing protein</fullName>
    </recommendedName>
</protein>
<dbReference type="GO" id="GO:0005829">
    <property type="term" value="C:cytosol"/>
    <property type="evidence" value="ECO:0007669"/>
    <property type="project" value="TreeGrafter"/>
</dbReference>
<dbReference type="InterPro" id="IPR007694">
    <property type="entry name" value="DNA_helicase_DnaB-like_C"/>
</dbReference>
<dbReference type="Gene3D" id="3.40.50.300">
    <property type="entry name" value="P-loop containing nucleotide triphosphate hydrolases"/>
    <property type="match status" value="1"/>
</dbReference>
<organism evidence="2">
    <name type="scientific">marine sediment metagenome</name>
    <dbReference type="NCBI Taxonomy" id="412755"/>
    <lineage>
        <taxon>unclassified sequences</taxon>
        <taxon>metagenomes</taxon>
        <taxon>ecological metagenomes</taxon>
    </lineage>
</organism>
<dbReference type="PANTHER" id="PTHR30153:SF2">
    <property type="entry name" value="REPLICATIVE DNA HELICASE"/>
    <property type="match status" value="1"/>
</dbReference>
<dbReference type="GO" id="GO:0003678">
    <property type="term" value="F:DNA helicase activity"/>
    <property type="evidence" value="ECO:0007669"/>
    <property type="project" value="InterPro"/>
</dbReference>
<dbReference type="InterPro" id="IPR027417">
    <property type="entry name" value="P-loop_NTPase"/>
</dbReference>
<evidence type="ECO:0000313" key="2">
    <source>
        <dbReference type="EMBL" id="KKL52986.1"/>
    </source>
</evidence>
<sequence>MEAQKRTLKQIIDTNGADLITDVNPKWFTDNINLELLNSIIEVAKTSESIDEESIKTHIQMNGYKPLIKKMILGRLNDIIRAEYQPTSDVLERLENEYKNNKLRSLTAHLMDKDATLKSRTEKLGQIYNELTNQNEAKKIHNMNSEVMQYTDDIEKGIPDRFNEKSITLKDKTLIHMFGSNKIYPIAYVLGGRPSFRKTDIIINIMIELESLGLTGMVFTFEDVKETWRSKYLAIKNKIPKTKILEMNIDKYELEKIKKTTGSKNDNKIFFYDKPLHLSDFIRIVAQQMKMRDYQYILVDYLQKFLLNSKRDIRLEMNDISGAIHRMTNEYLIPMICTSQVGKRNESYEGEVNLTLGDFKESGSIEQDFKWAGMI</sequence>
<reference evidence="2" key="1">
    <citation type="journal article" date="2015" name="Nature">
        <title>Complex archaea that bridge the gap between prokaryotes and eukaryotes.</title>
        <authorList>
            <person name="Spang A."/>
            <person name="Saw J.H."/>
            <person name="Jorgensen S.L."/>
            <person name="Zaremba-Niedzwiedzka K."/>
            <person name="Martijn J."/>
            <person name="Lind A.E."/>
            <person name="van Eijk R."/>
            <person name="Schleper C."/>
            <person name="Guy L."/>
            <person name="Ettema T.J."/>
        </authorList>
    </citation>
    <scope>NUCLEOTIDE SEQUENCE</scope>
</reference>
<dbReference type="AlphaFoldDB" id="A0A0F9DGQ6"/>
<proteinExistence type="predicted"/>
<accession>A0A0F9DGQ6</accession>
<dbReference type="PROSITE" id="PS51199">
    <property type="entry name" value="SF4_HELICASE"/>
    <property type="match status" value="1"/>
</dbReference>
<evidence type="ECO:0000259" key="1">
    <source>
        <dbReference type="PROSITE" id="PS51199"/>
    </source>
</evidence>
<dbReference type="EMBL" id="LAZR01031694">
    <property type="protein sequence ID" value="KKL52986.1"/>
    <property type="molecule type" value="Genomic_DNA"/>
</dbReference>
<name>A0A0F9DGQ6_9ZZZZ</name>
<comment type="caution">
    <text evidence="2">The sequence shown here is derived from an EMBL/GenBank/DDBJ whole genome shotgun (WGS) entry which is preliminary data.</text>
</comment>
<dbReference type="GO" id="GO:0006260">
    <property type="term" value="P:DNA replication"/>
    <property type="evidence" value="ECO:0007669"/>
    <property type="project" value="InterPro"/>
</dbReference>
<feature type="domain" description="SF4 helicase" evidence="1">
    <location>
        <begin position="194"/>
        <end position="375"/>
    </location>
</feature>
<dbReference type="GO" id="GO:0005524">
    <property type="term" value="F:ATP binding"/>
    <property type="evidence" value="ECO:0007669"/>
    <property type="project" value="InterPro"/>
</dbReference>
<dbReference type="PANTHER" id="PTHR30153">
    <property type="entry name" value="REPLICATIVE DNA HELICASE DNAB"/>
    <property type="match status" value="1"/>
</dbReference>
<dbReference type="SUPFAM" id="SSF52540">
    <property type="entry name" value="P-loop containing nucleoside triphosphate hydrolases"/>
    <property type="match status" value="1"/>
</dbReference>
<gene>
    <name evidence="2" type="ORF">LCGC14_2279950</name>
</gene>